<evidence type="ECO:0000259" key="15">
    <source>
        <dbReference type="Pfam" id="PF04565"/>
    </source>
</evidence>
<dbReference type="Gene3D" id="2.160.20.80">
    <property type="entry name" value="E3 ubiquitin-protein ligase SopA"/>
    <property type="match status" value="1"/>
</dbReference>
<evidence type="ECO:0000256" key="11">
    <source>
        <dbReference type="ARBA" id="ARBA00048552"/>
    </source>
</evidence>
<dbReference type="Gene3D" id="3.90.1100.10">
    <property type="match status" value="3"/>
</dbReference>
<evidence type="ECO:0000259" key="14">
    <source>
        <dbReference type="Pfam" id="PF04561"/>
    </source>
</evidence>
<evidence type="ECO:0000256" key="13">
    <source>
        <dbReference type="SAM" id="SignalP"/>
    </source>
</evidence>
<feature type="signal peptide" evidence="13">
    <location>
        <begin position="1"/>
        <end position="18"/>
    </location>
</feature>
<evidence type="ECO:0000256" key="4">
    <source>
        <dbReference type="ARBA" id="ARBA00012418"/>
    </source>
</evidence>
<keyword evidence="16" id="KW-0934">Plastid</keyword>
<dbReference type="Gene3D" id="2.40.50.100">
    <property type="match status" value="1"/>
</dbReference>
<dbReference type="Gene3D" id="2.30.150.10">
    <property type="entry name" value="DNA-directed RNA polymerase, beta subunit, external 1 domain"/>
    <property type="match status" value="1"/>
</dbReference>
<dbReference type="GO" id="GO:0003677">
    <property type="term" value="F:DNA binding"/>
    <property type="evidence" value="ECO:0007669"/>
    <property type="project" value="InterPro"/>
</dbReference>
<dbReference type="GO" id="GO:0006351">
    <property type="term" value="P:DNA-templated transcription"/>
    <property type="evidence" value="ECO:0007669"/>
    <property type="project" value="InterPro"/>
</dbReference>
<dbReference type="EC" id="2.7.7.6" evidence="4"/>
<dbReference type="EMBL" id="MH591102">
    <property type="protein sequence ID" value="AYC64715.1"/>
    <property type="molecule type" value="Genomic_DNA"/>
</dbReference>
<dbReference type="SUPFAM" id="SSF141571">
    <property type="entry name" value="Pentapeptide repeat-like"/>
    <property type="match status" value="1"/>
</dbReference>
<comment type="similarity">
    <text evidence="3 12">Belongs to the RNA polymerase beta chain family.</text>
</comment>
<comment type="function">
    <text evidence="1">DNA-dependent RNA polymerase catalyzes the transcription of DNA into RNA using the four ribonucleoside triphosphates as substrates.</text>
</comment>
<keyword evidence="5" id="KW-0240">DNA-directed RNA polymerase</keyword>
<keyword evidence="8" id="KW-0804">Transcription</keyword>
<dbReference type="InterPro" id="IPR007642">
    <property type="entry name" value="RNA_pol_Rpb2_2"/>
</dbReference>
<dbReference type="InterPro" id="IPR015712">
    <property type="entry name" value="DNA-dir_RNA_pol_su2"/>
</dbReference>
<proteinExistence type="inferred from homology"/>
<comment type="subunit">
    <text evidence="9">In plastids the minimal PEP RNA polymerase catalytic core is composed of four subunits: alpha, beta, beta', and beta''. When a (nuclear-encoded) sigma factor is associated with the core the holoenzyme is formed, which can initiate transcription.</text>
</comment>
<keyword evidence="6" id="KW-0808">Transferase</keyword>
<evidence type="ECO:0000256" key="1">
    <source>
        <dbReference type="ARBA" id="ARBA00004026"/>
    </source>
</evidence>
<evidence type="ECO:0000256" key="3">
    <source>
        <dbReference type="ARBA" id="ARBA00006835"/>
    </source>
</evidence>
<dbReference type="SUPFAM" id="SSF64484">
    <property type="entry name" value="beta and beta-prime subunits of DNA dependent RNA-polymerase"/>
    <property type="match status" value="1"/>
</dbReference>
<evidence type="ECO:0000313" key="16">
    <source>
        <dbReference type="EMBL" id="AYC64715.1"/>
    </source>
</evidence>
<evidence type="ECO:0000256" key="9">
    <source>
        <dbReference type="ARBA" id="ARBA00026088"/>
    </source>
</evidence>
<evidence type="ECO:0000256" key="7">
    <source>
        <dbReference type="ARBA" id="ARBA00022695"/>
    </source>
</evidence>
<feature type="domain" description="RNA polymerase Rpb2" evidence="14">
    <location>
        <begin position="448"/>
        <end position="508"/>
    </location>
</feature>
<evidence type="ECO:0000256" key="5">
    <source>
        <dbReference type="ARBA" id="ARBA00022478"/>
    </source>
</evidence>
<comment type="subcellular location">
    <subcellularLocation>
        <location evidence="2">Plastid</location>
    </subcellularLocation>
</comment>
<dbReference type="AlphaFoldDB" id="A0A386AZ48"/>
<dbReference type="Pfam" id="PF04561">
    <property type="entry name" value="RNA_pol_Rpb2_2"/>
    <property type="match status" value="1"/>
</dbReference>
<keyword evidence="13" id="KW-0732">Signal</keyword>
<keyword evidence="7" id="KW-0548">Nucleotidyltransferase</keyword>
<organism evidence="16">
    <name type="scientific">Boodleopsis sp. FL1161</name>
    <dbReference type="NCBI Taxonomy" id="2364084"/>
    <lineage>
        <taxon>Eukaryota</taxon>
        <taxon>Viridiplantae</taxon>
        <taxon>Chlorophyta</taxon>
        <taxon>core chlorophytes</taxon>
        <taxon>Ulvophyceae</taxon>
        <taxon>TCBD clade</taxon>
        <taxon>Bryopsidales</taxon>
        <taxon>Halimedineae</taxon>
        <taxon>Halimedaceae</taxon>
        <taxon>Rhipileae</taxon>
        <taxon>Boodleopsis</taxon>
    </lineage>
</organism>
<feature type="domain" description="RNA polymerase Rpb2" evidence="15">
    <location>
        <begin position="624"/>
        <end position="692"/>
    </location>
</feature>
<dbReference type="GO" id="GO:0032549">
    <property type="term" value="F:ribonucleoside binding"/>
    <property type="evidence" value="ECO:0007669"/>
    <property type="project" value="InterPro"/>
</dbReference>
<reference evidence="16" key="1">
    <citation type="submission" date="2018-07" db="EMBL/GenBank/DDBJ databases">
        <authorList>
            <person name="Quirk P.G."/>
            <person name="Krulwich T.A."/>
        </authorList>
    </citation>
    <scope>NUCLEOTIDE SEQUENCE</scope>
</reference>
<dbReference type="InterPro" id="IPR007645">
    <property type="entry name" value="RNA_pol_Rpb2_3"/>
</dbReference>
<name>A0A386AZ48_9CHLO</name>
<evidence type="ECO:0000256" key="10">
    <source>
        <dbReference type="ARBA" id="ARBA00032782"/>
    </source>
</evidence>
<dbReference type="PANTHER" id="PTHR20856">
    <property type="entry name" value="DNA-DIRECTED RNA POLYMERASE I SUBUNIT 2"/>
    <property type="match status" value="1"/>
</dbReference>
<accession>A0A386AZ48</accession>
<dbReference type="InterPro" id="IPR037034">
    <property type="entry name" value="RNA_pol_Rpb2_2_sf"/>
</dbReference>
<evidence type="ECO:0000256" key="8">
    <source>
        <dbReference type="ARBA" id="ARBA00023163"/>
    </source>
</evidence>
<dbReference type="Gene3D" id="3.90.1110.10">
    <property type="entry name" value="RNA polymerase Rpb2, domain 2"/>
    <property type="match status" value="1"/>
</dbReference>
<comment type="catalytic activity">
    <reaction evidence="11">
        <text>RNA(n) + a ribonucleoside 5'-triphosphate = RNA(n+1) + diphosphate</text>
        <dbReference type="Rhea" id="RHEA:21248"/>
        <dbReference type="Rhea" id="RHEA-COMP:14527"/>
        <dbReference type="Rhea" id="RHEA-COMP:17342"/>
        <dbReference type="ChEBI" id="CHEBI:33019"/>
        <dbReference type="ChEBI" id="CHEBI:61557"/>
        <dbReference type="ChEBI" id="CHEBI:140395"/>
        <dbReference type="EC" id="2.7.7.6"/>
    </reaction>
</comment>
<dbReference type="GO" id="GO:0003899">
    <property type="term" value="F:DNA-directed RNA polymerase activity"/>
    <property type="evidence" value="ECO:0007669"/>
    <property type="project" value="UniProtKB-EC"/>
</dbReference>
<geneLocation type="chloroplast" evidence="16"/>
<dbReference type="Pfam" id="PF04565">
    <property type="entry name" value="RNA_pol_Rpb2_3"/>
    <property type="match status" value="1"/>
</dbReference>
<protein>
    <recommendedName>
        <fullName evidence="4">DNA-directed RNA polymerase</fullName>
        <ecNumber evidence="4">2.7.7.6</ecNumber>
    </recommendedName>
    <alternativeName>
        <fullName evidence="10">PEP</fullName>
    </alternativeName>
</protein>
<sequence>MTILKMFFLFYKFLFFISDLLEIQRKSFYRFLNFQLKEELTEFSLILLASEKKALKKKEKNTKVDQLAVSDTSYPYSQTLNNVIVKENFLIREPKTKKKNQEMSIFLFYDNFRYTSPGLSIEESILSAKTYSCNFYVPIQLNTSTRWIFLGTLPLLTRRGHFIVNGIPRVVVNQIVRSPGVYFYRELQSIYTEIISERGPWIRVEIDKKKKIWVSLTNQKKGLAKIDFSQFFETYYPKYIDFLNSETNETYLTEIEGSEDNVQKWKNILKNFQLYGLHLKESKISRNLKNLKLYSYSLNFRIFIKCELNCQTKIFTQKFSEKLVCLPTFDEFKPIKKRKTKKTDIDDADIDDSDIDDSDIDDADIGATNLQTNDFQNLDFENTTFKNPDFLNVDNTNLNTTEFDNPEFQNIDFDNMDFDNTNFDDTELDTDTDDIDIENLNFRSTDLSFRLGNYGRINLNKKLGLSLKTKKLTPIDFLAIANILIKISVNLENFEFDDIDNLKNRKVKSIGDLLKNQLTLGFQRLQKIIKNKILKKFLIPVKFLPKSPKKKSKQNKKISVLKKIKMSFEVTKKKSKKNSKKKSKSFLIKEQEQKAFFSLISSIRTNQPISSVFKEFFNSHQLSQFLDQNNPLAEITHKRRISCLGSGGISKENAGIKIRIIHPSHYGRICPIETPEGKNAGLVNSLTTFAKINLNGFIQTPYCEIYKRHEQNQKKVVLVSVEHQKSKNISVNKNLLKTNNVFLNNFKKLKFQKGDSDFIDLATFDSRQFFSVATMCIPFVEHNDANRALMGSNMQRQALPLIRSEQPFVTTSTGYQVLSDLNDIPTSSVNGIILYVSQQKICFSGSLTFLNKKNQFQILYWPFLKKLKRKNTNKLKLVFPYFNFIKLKKQIQQNLSFISFKNHIDF</sequence>
<dbReference type="GO" id="GO:0000428">
    <property type="term" value="C:DNA-directed RNA polymerase complex"/>
    <property type="evidence" value="ECO:0007669"/>
    <property type="project" value="UniProtKB-KW"/>
</dbReference>
<evidence type="ECO:0000256" key="2">
    <source>
        <dbReference type="ARBA" id="ARBA00004474"/>
    </source>
</evidence>
<gene>
    <name evidence="16" type="primary">rpoBa</name>
</gene>
<evidence type="ECO:0000256" key="6">
    <source>
        <dbReference type="ARBA" id="ARBA00022679"/>
    </source>
</evidence>
<keyword evidence="16" id="KW-0150">Chloroplast</keyword>
<evidence type="ECO:0000256" key="12">
    <source>
        <dbReference type="RuleBase" id="RU000434"/>
    </source>
</evidence>
<dbReference type="InterPro" id="IPR042107">
    <property type="entry name" value="DNA-dir_RNA_pol_bsu_ext_1_sf"/>
</dbReference>
<reference evidence="16" key="2">
    <citation type="journal article" date="2019" name="Mol. Phylogenet. Evol.">
        <title>Reassessment of the classification of bryopsidales (chlorophyta) based on chloroplast phylogenomic analyses.</title>
        <authorList>
            <person name="Cremen M.C."/>
            <person name="Leliaert F."/>
            <person name="West J."/>
            <person name="Lam D.W."/>
            <person name="Shimada S."/>
            <person name="Lopez-Bautista J.M."/>
            <person name="Verbruggen H."/>
        </authorList>
    </citation>
    <scope>NUCLEOTIDE SEQUENCE</scope>
</reference>
<feature type="chain" id="PRO_5017186170" description="DNA-directed RNA polymerase" evidence="13">
    <location>
        <begin position="19"/>
        <end position="906"/>
    </location>
</feature>